<dbReference type="PANTHER" id="PTHR10622:SF11">
    <property type="entry name" value="HET-DOMAIN-CONTAINING PROTEIN"/>
    <property type="match status" value="1"/>
</dbReference>
<dbReference type="Proteomes" id="UP000800200">
    <property type="component" value="Unassembled WGS sequence"/>
</dbReference>
<dbReference type="AlphaFoldDB" id="A0A6A6E4Z2"/>
<evidence type="ECO:0008006" key="3">
    <source>
        <dbReference type="Google" id="ProtNLM"/>
    </source>
</evidence>
<protein>
    <recommendedName>
        <fullName evidence="3">Heterokaryon incompatibility domain-containing protein</fullName>
    </recommendedName>
</protein>
<dbReference type="EMBL" id="ML994633">
    <property type="protein sequence ID" value="KAF2185578.1"/>
    <property type="molecule type" value="Genomic_DNA"/>
</dbReference>
<evidence type="ECO:0000313" key="2">
    <source>
        <dbReference type="Proteomes" id="UP000800200"/>
    </source>
</evidence>
<dbReference type="OrthoDB" id="20872at2759"/>
<accession>A0A6A6E4Z2</accession>
<name>A0A6A6E4Z2_9PEZI</name>
<organism evidence="1 2">
    <name type="scientific">Zopfia rhizophila CBS 207.26</name>
    <dbReference type="NCBI Taxonomy" id="1314779"/>
    <lineage>
        <taxon>Eukaryota</taxon>
        <taxon>Fungi</taxon>
        <taxon>Dikarya</taxon>
        <taxon>Ascomycota</taxon>
        <taxon>Pezizomycotina</taxon>
        <taxon>Dothideomycetes</taxon>
        <taxon>Dothideomycetes incertae sedis</taxon>
        <taxon>Zopfiaceae</taxon>
        <taxon>Zopfia</taxon>
    </lineage>
</organism>
<proteinExistence type="predicted"/>
<reference evidence="1" key="1">
    <citation type="journal article" date="2020" name="Stud. Mycol.">
        <title>101 Dothideomycetes genomes: a test case for predicting lifestyles and emergence of pathogens.</title>
        <authorList>
            <person name="Haridas S."/>
            <person name="Albert R."/>
            <person name="Binder M."/>
            <person name="Bloem J."/>
            <person name="Labutti K."/>
            <person name="Salamov A."/>
            <person name="Andreopoulos B."/>
            <person name="Baker S."/>
            <person name="Barry K."/>
            <person name="Bills G."/>
            <person name="Bluhm B."/>
            <person name="Cannon C."/>
            <person name="Castanera R."/>
            <person name="Culley D."/>
            <person name="Daum C."/>
            <person name="Ezra D."/>
            <person name="Gonzalez J."/>
            <person name="Henrissat B."/>
            <person name="Kuo A."/>
            <person name="Liang C."/>
            <person name="Lipzen A."/>
            <person name="Lutzoni F."/>
            <person name="Magnuson J."/>
            <person name="Mondo S."/>
            <person name="Nolan M."/>
            <person name="Ohm R."/>
            <person name="Pangilinan J."/>
            <person name="Park H.-J."/>
            <person name="Ramirez L."/>
            <person name="Alfaro M."/>
            <person name="Sun H."/>
            <person name="Tritt A."/>
            <person name="Yoshinaga Y."/>
            <person name="Zwiers L.-H."/>
            <person name="Turgeon B."/>
            <person name="Goodwin S."/>
            <person name="Spatafora J."/>
            <person name="Crous P."/>
            <person name="Grigoriev I."/>
        </authorList>
    </citation>
    <scope>NUCLEOTIDE SEQUENCE</scope>
    <source>
        <strain evidence="1">CBS 207.26</strain>
    </source>
</reference>
<keyword evidence="2" id="KW-1185">Reference proteome</keyword>
<sequence>MRLLKLEDDGEFSLIESVGDNPPRYAISHTWEADDEELTFKNLVEGIGKSKAGCKKIRFCGTQAANDGLQFPWVDTCYI</sequence>
<gene>
    <name evidence="1" type="ORF">K469DRAFT_575955</name>
</gene>
<dbReference type="PANTHER" id="PTHR10622">
    <property type="entry name" value="HET DOMAIN-CONTAINING PROTEIN"/>
    <property type="match status" value="1"/>
</dbReference>
<evidence type="ECO:0000313" key="1">
    <source>
        <dbReference type="EMBL" id="KAF2185578.1"/>
    </source>
</evidence>